<comment type="subcellular location">
    <subcellularLocation>
        <location evidence="1">Nucleus</location>
    </subcellularLocation>
</comment>
<dbReference type="GO" id="GO:0008270">
    <property type="term" value="F:zinc ion binding"/>
    <property type="evidence" value="ECO:0007669"/>
    <property type="project" value="UniProtKB-KW"/>
</dbReference>
<dbReference type="GO" id="GO:0000785">
    <property type="term" value="C:chromatin"/>
    <property type="evidence" value="ECO:0007669"/>
    <property type="project" value="TreeGrafter"/>
</dbReference>
<evidence type="ECO:0000256" key="9">
    <source>
        <dbReference type="ARBA" id="ARBA00023315"/>
    </source>
</evidence>
<dbReference type="Proteomes" id="UP001417504">
    <property type="component" value="Unassembled WGS sequence"/>
</dbReference>
<comment type="caution">
    <text evidence="13">The sequence shown here is derived from an EMBL/GenBank/DDBJ whole genome shotgun (WGS) entry which is preliminary data.</text>
</comment>
<organism evidence="13 14">
    <name type="scientific">Stephania japonica</name>
    <dbReference type="NCBI Taxonomy" id="461633"/>
    <lineage>
        <taxon>Eukaryota</taxon>
        <taxon>Viridiplantae</taxon>
        <taxon>Streptophyta</taxon>
        <taxon>Embryophyta</taxon>
        <taxon>Tracheophyta</taxon>
        <taxon>Spermatophyta</taxon>
        <taxon>Magnoliopsida</taxon>
        <taxon>Ranunculales</taxon>
        <taxon>Menispermaceae</taxon>
        <taxon>Menispermoideae</taxon>
        <taxon>Cissampelideae</taxon>
        <taxon>Stephania</taxon>
    </lineage>
</organism>
<feature type="region of interest" description="Disordered" evidence="10">
    <location>
        <begin position="48"/>
        <end position="73"/>
    </location>
</feature>
<evidence type="ECO:0000256" key="2">
    <source>
        <dbReference type="ARBA" id="ARBA00005816"/>
    </source>
</evidence>
<dbReference type="AlphaFoldDB" id="A0AAP0IY57"/>
<gene>
    <name evidence="13" type="ORF">Sjap_012917</name>
</gene>
<keyword evidence="14" id="KW-1185">Reference proteome</keyword>
<evidence type="ECO:0000256" key="5">
    <source>
        <dbReference type="ARBA" id="ARBA00022771"/>
    </source>
</evidence>
<name>A0AAP0IY57_9MAGN</name>
<evidence type="ECO:0008006" key="15">
    <source>
        <dbReference type="Google" id="ProtNLM"/>
    </source>
</evidence>
<evidence type="ECO:0000256" key="1">
    <source>
        <dbReference type="ARBA" id="ARBA00004123"/>
    </source>
</evidence>
<dbReference type="InterPro" id="IPR028005">
    <property type="entry name" value="AcTrfase_ESCO_Znf_dom"/>
</dbReference>
<accession>A0AAP0IY57</accession>
<keyword evidence="9" id="KW-0012">Acyltransferase</keyword>
<evidence type="ECO:0000313" key="14">
    <source>
        <dbReference type="Proteomes" id="UP001417504"/>
    </source>
</evidence>
<dbReference type="GO" id="GO:0007064">
    <property type="term" value="P:mitotic sister chromatid cohesion"/>
    <property type="evidence" value="ECO:0007669"/>
    <property type="project" value="TreeGrafter"/>
</dbReference>
<keyword evidence="5" id="KW-0863">Zinc-finger</keyword>
<dbReference type="GO" id="GO:0005634">
    <property type="term" value="C:nucleus"/>
    <property type="evidence" value="ECO:0007669"/>
    <property type="project" value="UniProtKB-SubCell"/>
</dbReference>
<feature type="domain" description="N-acetyltransferase ESCO acetyl-transferase" evidence="12">
    <location>
        <begin position="285"/>
        <end position="353"/>
    </location>
</feature>
<proteinExistence type="inferred from homology"/>
<keyword evidence="3" id="KW-0808">Transferase</keyword>
<evidence type="ECO:0000256" key="4">
    <source>
        <dbReference type="ARBA" id="ARBA00022723"/>
    </source>
</evidence>
<dbReference type="InterPro" id="IPR028009">
    <property type="entry name" value="ESCO_Acetyltransf_dom"/>
</dbReference>
<sequence>MQAKITSFFKGPDALQPSSTTVEDFVHIETTEPEIRITYKRKTPKQDSMFCRNNENSLETDLGPESPVSTDAPANRLSNSSRIINKKRSYAQLHLELGQSDFLLHTCSACGLKYARGEEGDEKVHKEYHKNSINGIKFKGWRHERVISSDVGSGVRIILVLDYDPPSQMNKVREVLNMVEGDLGLCEDWLFHKLCKVYLFIAARRIAGCLVAEPINTAYRVVSDFEAKGSSSNSYIKKHESNLTMLQFGGFHFHQEVIKNTCPVKKSDGFDDDCDRAIFCQEEAEPALCGIRAIWVAPSNRRNHVATKLLDAVRKSFCADSILELSQMAFSQPTSVGRALACSYFGTGSFLIYNTGLDC</sequence>
<evidence type="ECO:0000256" key="10">
    <source>
        <dbReference type="SAM" id="MobiDB-lite"/>
    </source>
</evidence>
<dbReference type="GO" id="GO:0061733">
    <property type="term" value="F:protein-lysine-acetyltransferase activity"/>
    <property type="evidence" value="ECO:0007669"/>
    <property type="project" value="TreeGrafter"/>
</dbReference>
<evidence type="ECO:0000313" key="13">
    <source>
        <dbReference type="EMBL" id="KAK9123315.1"/>
    </source>
</evidence>
<dbReference type="Pfam" id="PF13878">
    <property type="entry name" value="zf-C2H2_3"/>
    <property type="match status" value="1"/>
</dbReference>
<dbReference type="EMBL" id="JBBNAE010000005">
    <property type="protein sequence ID" value="KAK9123315.1"/>
    <property type="molecule type" value="Genomic_DNA"/>
</dbReference>
<keyword evidence="8" id="KW-0131">Cell cycle</keyword>
<dbReference type="Pfam" id="PF13880">
    <property type="entry name" value="Acetyltransf_13"/>
    <property type="match status" value="1"/>
</dbReference>
<keyword evidence="7" id="KW-0539">Nucleus</keyword>
<dbReference type="PANTHER" id="PTHR45884">
    <property type="entry name" value="N-ACETYLTRANSFERASE ECO"/>
    <property type="match status" value="1"/>
</dbReference>
<reference evidence="13 14" key="1">
    <citation type="submission" date="2024-01" db="EMBL/GenBank/DDBJ databases">
        <title>Genome assemblies of Stephania.</title>
        <authorList>
            <person name="Yang L."/>
        </authorList>
    </citation>
    <scope>NUCLEOTIDE SEQUENCE [LARGE SCALE GENOMIC DNA]</scope>
    <source>
        <strain evidence="13">QJT</strain>
        <tissue evidence="13">Leaf</tissue>
    </source>
</reference>
<dbReference type="PANTHER" id="PTHR45884:SF2">
    <property type="entry name" value="N-ACETYLTRANSFERASE ECO"/>
    <property type="match status" value="1"/>
</dbReference>
<feature type="domain" description="N-acetyltransferase ESCO zinc-finger" evidence="11">
    <location>
        <begin position="92"/>
        <end position="131"/>
    </location>
</feature>
<keyword evidence="6" id="KW-0862">Zinc</keyword>
<evidence type="ECO:0000256" key="6">
    <source>
        <dbReference type="ARBA" id="ARBA00022833"/>
    </source>
</evidence>
<evidence type="ECO:0000259" key="12">
    <source>
        <dbReference type="Pfam" id="PF13880"/>
    </source>
</evidence>
<evidence type="ECO:0000256" key="3">
    <source>
        <dbReference type="ARBA" id="ARBA00022679"/>
    </source>
</evidence>
<comment type="similarity">
    <text evidence="2">Belongs to the acetyltransferase family. ECO subfamily.</text>
</comment>
<protein>
    <recommendedName>
        <fullName evidence="15">N-acetyltransferase</fullName>
    </recommendedName>
</protein>
<keyword evidence="4" id="KW-0479">Metal-binding</keyword>
<evidence type="ECO:0000256" key="7">
    <source>
        <dbReference type="ARBA" id="ARBA00023242"/>
    </source>
</evidence>
<evidence type="ECO:0000256" key="8">
    <source>
        <dbReference type="ARBA" id="ARBA00023306"/>
    </source>
</evidence>
<evidence type="ECO:0000259" key="11">
    <source>
        <dbReference type="Pfam" id="PF13878"/>
    </source>
</evidence>